<evidence type="ECO:0000256" key="5">
    <source>
        <dbReference type="ARBA" id="ARBA00022741"/>
    </source>
</evidence>
<sequence length="444" mass="46643">MIGVLPPLRFVVQRASHIRGHLVYRVRGMSGYYGHGMTGLEGGGQTGGVTQPIDLPEVPKAPHSPPRWLPDALVSLVVVAMAFLPAPVAEFSPASPAVVVLVLSPVVILPWRRRWPVTVLALLVIVFGVAAAAGTLSPGAGIAVAVAVFYVATGTTRLRGFVVGSCAAITLMLLSLLVSVGTPLDPRVLQFGLLVAFAAAAGDATRSRRAYVAAINERAERAVQTREAEARRRVSEERLRIARDLHDAVAHQISVISLNAGVASSVVDAHPEKAKESLTAIRQAARTVLREIGDLMAMLRADDDGETAPRPQAGLGQLEDLVASFAVSGLDVRTRIEGDLGWVSGATDLVAYCVVQEALANAHKHSTEHRAHVLVHITTDAVGVTVTNPMDTAAATADEPRGAGLGLLGLRERVASVRGSVTAGPAPAGWKVEAVLPLAREKTR</sequence>
<dbReference type="InterPro" id="IPR036890">
    <property type="entry name" value="HATPase_C_sf"/>
</dbReference>
<dbReference type="EC" id="2.7.13.3" evidence="2"/>
<dbReference type="InterPro" id="IPR050482">
    <property type="entry name" value="Sensor_HK_TwoCompSys"/>
</dbReference>
<dbReference type="GO" id="GO:0046983">
    <property type="term" value="F:protein dimerization activity"/>
    <property type="evidence" value="ECO:0007669"/>
    <property type="project" value="InterPro"/>
</dbReference>
<evidence type="ECO:0000313" key="12">
    <source>
        <dbReference type="Proteomes" id="UP000033448"/>
    </source>
</evidence>
<name>A0A0F0KTZ3_9MICO</name>
<comment type="catalytic activity">
    <reaction evidence="1">
        <text>ATP + protein L-histidine = ADP + protein N-phospho-L-histidine.</text>
        <dbReference type="EC" id="2.7.13.3"/>
    </reaction>
</comment>
<dbReference type="SUPFAM" id="SSF55874">
    <property type="entry name" value="ATPase domain of HSP90 chaperone/DNA topoisomerase II/histidine kinase"/>
    <property type="match status" value="1"/>
</dbReference>
<reference evidence="11 12" key="1">
    <citation type="submission" date="2015-02" db="EMBL/GenBank/DDBJ databases">
        <title>Draft genome sequences of ten Microbacterium spp. with emphasis on heavy metal contaminated environments.</title>
        <authorList>
            <person name="Corretto E."/>
        </authorList>
    </citation>
    <scope>NUCLEOTIDE SEQUENCE [LARGE SCALE GENOMIC DNA]</scope>
    <source>
        <strain evidence="11 12">DSM 23848</strain>
    </source>
</reference>
<dbReference type="PATRIC" id="fig|582680.7.peg.1873"/>
<dbReference type="InterPro" id="IPR011712">
    <property type="entry name" value="Sig_transdc_His_kin_sub3_dim/P"/>
</dbReference>
<evidence type="ECO:0000256" key="4">
    <source>
        <dbReference type="ARBA" id="ARBA00022679"/>
    </source>
</evidence>
<evidence type="ECO:0000256" key="1">
    <source>
        <dbReference type="ARBA" id="ARBA00000085"/>
    </source>
</evidence>
<keyword evidence="6 11" id="KW-0418">Kinase</keyword>
<dbReference type="Proteomes" id="UP000033448">
    <property type="component" value="Unassembled WGS sequence"/>
</dbReference>
<feature type="transmembrane region" description="Helical" evidence="9">
    <location>
        <begin position="158"/>
        <end position="180"/>
    </location>
</feature>
<evidence type="ECO:0000256" key="9">
    <source>
        <dbReference type="SAM" id="Phobius"/>
    </source>
</evidence>
<dbReference type="AlphaFoldDB" id="A0A0F0KTZ3"/>
<evidence type="ECO:0000256" key="2">
    <source>
        <dbReference type="ARBA" id="ARBA00012438"/>
    </source>
</evidence>
<comment type="caution">
    <text evidence="11">The sequence shown here is derived from an EMBL/GenBank/DDBJ whole genome shotgun (WGS) entry which is preliminary data.</text>
</comment>
<keyword evidence="4 11" id="KW-0808">Transferase</keyword>
<dbReference type="PANTHER" id="PTHR24421">
    <property type="entry name" value="NITRATE/NITRITE SENSOR PROTEIN NARX-RELATED"/>
    <property type="match status" value="1"/>
</dbReference>
<dbReference type="Pfam" id="PF07730">
    <property type="entry name" value="HisKA_3"/>
    <property type="match status" value="1"/>
</dbReference>
<gene>
    <name evidence="11" type="primary">desK_7</name>
    <name evidence="11" type="ORF">RL72_01824</name>
</gene>
<feature type="domain" description="Signal transduction histidine kinase subgroup 3 dimerisation and phosphoacceptor" evidence="10">
    <location>
        <begin position="237"/>
        <end position="302"/>
    </location>
</feature>
<dbReference type="Gene3D" id="1.20.5.1930">
    <property type="match status" value="1"/>
</dbReference>
<keyword evidence="5" id="KW-0547">Nucleotide-binding</keyword>
<accession>A0A0F0KTZ3</accession>
<dbReference type="PANTHER" id="PTHR24421:SF10">
    <property type="entry name" value="NITRATE_NITRITE SENSOR PROTEIN NARQ"/>
    <property type="match status" value="1"/>
</dbReference>
<evidence type="ECO:0000259" key="10">
    <source>
        <dbReference type="Pfam" id="PF07730"/>
    </source>
</evidence>
<evidence type="ECO:0000313" key="11">
    <source>
        <dbReference type="EMBL" id="KJL24333.1"/>
    </source>
</evidence>
<evidence type="ECO:0000256" key="6">
    <source>
        <dbReference type="ARBA" id="ARBA00022777"/>
    </source>
</evidence>
<dbReference type="EMBL" id="JYIT01000074">
    <property type="protein sequence ID" value="KJL24333.1"/>
    <property type="molecule type" value="Genomic_DNA"/>
</dbReference>
<keyword evidence="9" id="KW-1133">Transmembrane helix</keyword>
<keyword evidence="7" id="KW-0067">ATP-binding</keyword>
<keyword evidence="3" id="KW-0597">Phosphoprotein</keyword>
<protein>
    <recommendedName>
        <fullName evidence="2">histidine kinase</fullName>
        <ecNumber evidence="2">2.7.13.3</ecNumber>
    </recommendedName>
</protein>
<keyword evidence="12" id="KW-1185">Reference proteome</keyword>
<evidence type="ECO:0000256" key="8">
    <source>
        <dbReference type="ARBA" id="ARBA00023012"/>
    </source>
</evidence>
<keyword evidence="9" id="KW-0812">Transmembrane</keyword>
<keyword evidence="8" id="KW-0902">Two-component regulatory system</keyword>
<dbReference type="GO" id="GO:0000155">
    <property type="term" value="F:phosphorelay sensor kinase activity"/>
    <property type="evidence" value="ECO:0007669"/>
    <property type="project" value="InterPro"/>
</dbReference>
<proteinExistence type="predicted"/>
<evidence type="ECO:0000256" key="7">
    <source>
        <dbReference type="ARBA" id="ARBA00022840"/>
    </source>
</evidence>
<evidence type="ECO:0000256" key="3">
    <source>
        <dbReference type="ARBA" id="ARBA00022553"/>
    </source>
</evidence>
<dbReference type="GO" id="GO:0016020">
    <property type="term" value="C:membrane"/>
    <property type="evidence" value="ECO:0007669"/>
    <property type="project" value="InterPro"/>
</dbReference>
<feature type="transmembrane region" description="Helical" evidence="9">
    <location>
        <begin position="119"/>
        <end position="152"/>
    </location>
</feature>
<dbReference type="Gene3D" id="3.30.565.10">
    <property type="entry name" value="Histidine kinase-like ATPase, C-terminal domain"/>
    <property type="match status" value="1"/>
</dbReference>
<organism evidence="11 12">
    <name type="scientific">Microbacterium azadirachtae</name>
    <dbReference type="NCBI Taxonomy" id="582680"/>
    <lineage>
        <taxon>Bacteria</taxon>
        <taxon>Bacillati</taxon>
        <taxon>Actinomycetota</taxon>
        <taxon>Actinomycetes</taxon>
        <taxon>Micrococcales</taxon>
        <taxon>Microbacteriaceae</taxon>
        <taxon>Microbacterium</taxon>
    </lineage>
</organism>
<dbReference type="OrthoDB" id="227596at2"/>
<dbReference type="GO" id="GO:0005524">
    <property type="term" value="F:ATP binding"/>
    <property type="evidence" value="ECO:0007669"/>
    <property type="project" value="UniProtKB-KW"/>
</dbReference>
<keyword evidence="9" id="KW-0472">Membrane</keyword>